<protein>
    <submittedName>
        <fullName evidence="1">PEP-CTERM sorting domain-containing protein</fullName>
    </submittedName>
</protein>
<name>A0A551X3B8_MICAE</name>
<accession>A0A551X3B8</accession>
<gene>
    <name evidence="1" type="ORF">EWV85_22700</name>
</gene>
<dbReference type="NCBIfam" id="TIGR04155">
    <property type="entry name" value="cyano_PEP"/>
    <property type="match status" value="1"/>
</dbReference>
<dbReference type="InterPro" id="IPR013424">
    <property type="entry name" value="Ice-binding_C"/>
</dbReference>
<dbReference type="AlphaFoldDB" id="A0A551X3B8"/>
<evidence type="ECO:0000313" key="1">
    <source>
        <dbReference type="EMBL" id="TRT43200.1"/>
    </source>
</evidence>
<dbReference type="Proteomes" id="UP000316443">
    <property type="component" value="Unassembled WGS sequence"/>
</dbReference>
<sequence>MKLYIDGIEVSGAFDDVSPSDGNAFTQLPVNVTIFNLNSLFFSSLADGNVNIALNSFGGTRADAIAIDYAELEIQTISEPLTSVPEPSTILGIVTLGLGALLSKKRNQDDNNDD</sequence>
<proteinExistence type="predicted"/>
<evidence type="ECO:0000313" key="2">
    <source>
        <dbReference type="Proteomes" id="UP000316443"/>
    </source>
</evidence>
<dbReference type="NCBIfam" id="TIGR02595">
    <property type="entry name" value="PEP_CTERM"/>
    <property type="match status" value="1"/>
</dbReference>
<reference evidence="1 2" key="1">
    <citation type="submission" date="2019-01" db="EMBL/GenBank/DDBJ databases">
        <title>Coherence of Microcystis species and biogeography revealed through population genomics.</title>
        <authorList>
            <person name="Perez-Carrascal O.M."/>
            <person name="Terrat Y."/>
            <person name="Giani A."/>
            <person name="Fortin N."/>
            <person name="Tromas N."/>
            <person name="Shapiro B.J."/>
        </authorList>
    </citation>
    <scope>NUCLEOTIDE SEQUENCE [LARGE SCALE GENOMIC DNA]</scope>
    <source>
        <strain evidence="1">Ma_QC_C_20070703_M131</strain>
    </source>
</reference>
<comment type="caution">
    <text evidence="1">The sequence shown here is derived from an EMBL/GenBank/DDBJ whole genome shotgun (WGS) entry which is preliminary data.</text>
</comment>
<dbReference type="EMBL" id="SFCA01000248">
    <property type="protein sequence ID" value="TRT43200.1"/>
    <property type="molecule type" value="Genomic_DNA"/>
</dbReference>
<dbReference type="InterPro" id="IPR026374">
    <property type="entry name" value="Cyano_PEP"/>
</dbReference>
<organism evidence="1 2">
    <name type="scientific">Microcystis aeruginosa Ma_QC_C_20070703_M131</name>
    <dbReference type="NCBI Taxonomy" id="2486263"/>
    <lineage>
        <taxon>Bacteria</taxon>
        <taxon>Bacillati</taxon>
        <taxon>Cyanobacteriota</taxon>
        <taxon>Cyanophyceae</taxon>
        <taxon>Oscillatoriophycideae</taxon>
        <taxon>Chroococcales</taxon>
        <taxon>Microcystaceae</taxon>
        <taxon>Microcystis</taxon>
    </lineage>
</organism>